<feature type="compositionally biased region" description="Acidic residues" evidence="13">
    <location>
        <begin position="43"/>
        <end position="60"/>
    </location>
</feature>
<dbReference type="SUPFAM" id="SSF58014">
    <property type="entry name" value="Coiled-coil domain of nucleotide exchange factor GrpE"/>
    <property type="match status" value="1"/>
</dbReference>
<dbReference type="EMBL" id="MQVS01000007">
    <property type="protein sequence ID" value="OKL51383.1"/>
    <property type="molecule type" value="Genomic_DNA"/>
</dbReference>
<dbReference type="HAMAP" id="MF_01151">
    <property type="entry name" value="GrpE"/>
    <property type="match status" value="1"/>
</dbReference>
<dbReference type="GO" id="GO:0051082">
    <property type="term" value="F:unfolded protein binding"/>
    <property type="evidence" value="ECO:0007669"/>
    <property type="project" value="TreeGrafter"/>
</dbReference>
<dbReference type="GO" id="GO:0051087">
    <property type="term" value="F:protein-folding chaperone binding"/>
    <property type="evidence" value="ECO:0007669"/>
    <property type="project" value="InterPro"/>
</dbReference>
<reference evidence="15" key="1">
    <citation type="submission" date="2016-12" db="EMBL/GenBank/DDBJ databases">
        <authorList>
            <person name="Meng X."/>
        </authorList>
    </citation>
    <scope>NUCLEOTIDE SEQUENCE [LARGE SCALE GENOMIC DNA]</scope>
    <source>
        <strain evidence="15">DSM 20732</strain>
    </source>
</reference>
<dbReference type="Pfam" id="PF01025">
    <property type="entry name" value="GrpE"/>
    <property type="match status" value="1"/>
</dbReference>
<gene>
    <name evidence="10" type="primary">grpE</name>
    <name evidence="14" type="ORF">BSZ40_07395</name>
</gene>
<dbReference type="GO" id="GO:0042803">
    <property type="term" value="F:protein homodimerization activity"/>
    <property type="evidence" value="ECO:0007669"/>
    <property type="project" value="InterPro"/>
</dbReference>
<dbReference type="RefSeq" id="WP_073824751.1">
    <property type="nucleotide sequence ID" value="NZ_MQVS01000007.1"/>
</dbReference>
<evidence type="ECO:0000256" key="6">
    <source>
        <dbReference type="ARBA" id="ARBA00023186"/>
    </source>
</evidence>
<dbReference type="GO" id="GO:0000774">
    <property type="term" value="F:adenyl-nucleotide exchange factor activity"/>
    <property type="evidence" value="ECO:0007669"/>
    <property type="project" value="InterPro"/>
</dbReference>
<dbReference type="FunCoup" id="A0A1Q5PUV8">
    <property type="interactions" value="220"/>
</dbReference>
<evidence type="ECO:0000256" key="12">
    <source>
        <dbReference type="RuleBase" id="RU004478"/>
    </source>
</evidence>
<evidence type="ECO:0000256" key="11">
    <source>
        <dbReference type="RuleBase" id="RU000639"/>
    </source>
</evidence>
<dbReference type="InParanoid" id="A0A1Q5PUV8"/>
<evidence type="ECO:0000256" key="2">
    <source>
        <dbReference type="ARBA" id="ARBA00009054"/>
    </source>
</evidence>
<organism evidence="14 15">
    <name type="scientific">Buchananella hordeovulneris</name>
    <dbReference type="NCBI Taxonomy" id="52770"/>
    <lineage>
        <taxon>Bacteria</taxon>
        <taxon>Bacillati</taxon>
        <taxon>Actinomycetota</taxon>
        <taxon>Actinomycetes</taxon>
        <taxon>Actinomycetales</taxon>
        <taxon>Actinomycetaceae</taxon>
        <taxon>Buchananella</taxon>
    </lineage>
</organism>
<evidence type="ECO:0000256" key="9">
    <source>
        <dbReference type="ARBA" id="ARBA00076414"/>
    </source>
</evidence>
<sequence length="213" mass="22508">MAAERDELSGHEELARAVNEAYAEAGLSEAEVAQAAAEPTESAPEEPTSDEAEASAEVEGEAAAAVSAAELAQVSDDLARARADLYNLQQEYNAFVRRTRGELAAARVAGAAAVIEALIPVFDDLHLARAHGDLHGPFAAIADKLEATLASQHGFARFGEAGEAFDPTQHEALVAMPHAEVEQDTVHEVLQPGYRAGERVLRPARVAVHTPTE</sequence>
<accession>A0A1Q5PUV8</accession>
<keyword evidence="15" id="KW-1185">Reference proteome</keyword>
<proteinExistence type="inferred from homology"/>
<keyword evidence="5 10" id="KW-0346">Stress response</keyword>
<evidence type="ECO:0000256" key="3">
    <source>
        <dbReference type="ARBA" id="ARBA00011738"/>
    </source>
</evidence>
<keyword evidence="6 10" id="KW-0143">Chaperone</keyword>
<feature type="region of interest" description="Disordered" evidence="13">
    <location>
        <begin position="28"/>
        <end position="61"/>
    </location>
</feature>
<comment type="similarity">
    <text evidence="2 10 12">Belongs to the GrpE family.</text>
</comment>
<evidence type="ECO:0000256" key="13">
    <source>
        <dbReference type="SAM" id="MobiDB-lite"/>
    </source>
</evidence>
<dbReference type="PANTHER" id="PTHR21237:SF23">
    <property type="entry name" value="GRPE PROTEIN HOMOLOG, MITOCHONDRIAL"/>
    <property type="match status" value="1"/>
</dbReference>
<dbReference type="Gene3D" id="3.90.20.20">
    <property type="match status" value="1"/>
</dbReference>
<evidence type="ECO:0000256" key="7">
    <source>
        <dbReference type="ARBA" id="ARBA00053401"/>
    </source>
</evidence>
<comment type="function">
    <text evidence="7 10 11">Participates actively in the response to hyperosmotic and heat shock by preventing the aggregation of stress-denatured proteins, in association with DnaK and GrpE. It is the nucleotide exchange factor for DnaK and may function as a thermosensor. Unfolded proteins bind initially to DnaJ; upon interaction with the DnaJ-bound protein, DnaK hydrolyzes its bound ATP, resulting in the formation of a stable complex. GrpE releases ADP from DnaK; ATP binding to DnaK triggers the release of the substrate protein, thus completing the reaction cycle. Several rounds of ATP-dependent interactions between DnaJ, DnaK and GrpE are required for fully efficient folding.</text>
</comment>
<dbReference type="FunFam" id="2.30.22.10:FF:000001">
    <property type="entry name" value="Protein GrpE"/>
    <property type="match status" value="1"/>
</dbReference>
<evidence type="ECO:0000256" key="1">
    <source>
        <dbReference type="ARBA" id="ARBA00004496"/>
    </source>
</evidence>
<dbReference type="PANTHER" id="PTHR21237">
    <property type="entry name" value="GRPE PROTEIN"/>
    <property type="match status" value="1"/>
</dbReference>
<dbReference type="GO" id="GO:0005737">
    <property type="term" value="C:cytoplasm"/>
    <property type="evidence" value="ECO:0007669"/>
    <property type="project" value="UniProtKB-SubCell"/>
</dbReference>
<evidence type="ECO:0000256" key="4">
    <source>
        <dbReference type="ARBA" id="ARBA00022490"/>
    </source>
</evidence>
<evidence type="ECO:0000313" key="15">
    <source>
        <dbReference type="Proteomes" id="UP000185612"/>
    </source>
</evidence>
<comment type="caution">
    <text evidence="14">The sequence shown here is derived from an EMBL/GenBank/DDBJ whole genome shotgun (WGS) entry which is preliminary data.</text>
</comment>
<dbReference type="PRINTS" id="PR00773">
    <property type="entry name" value="GRPEPROTEIN"/>
</dbReference>
<comment type="subcellular location">
    <subcellularLocation>
        <location evidence="1 10">Cytoplasm</location>
    </subcellularLocation>
</comment>
<dbReference type="Gene3D" id="2.30.22.10">
    <property type="entry name" value="Head domain of nucleotide exchange factor GrpE"/>
    <property type="match status" value="1"/>
</dbReference>
<dbReference type="CDD" id="cd00446">
    <property type="entry name" value="GrpE"/>
    <property type="match status" value="1"/>
</dbReference>
<protein>
    <recommendedName>
        <fullName evidence="8 10">Protein GrpE</fullName>
    </recommendedName>
    <alternativeName>
        <fullName evidence="9 10">HSP-70 cofactor</fullName>
    </alternativeName>
</protein>
<dbReference type="Proteomes" id="UP000185612">
    <property type="component" value="Unassembled WGS sequence"/>
</dbReference>
<dbReference type="InterPro" id="IPR000740">
    <property type="entry name" value="GrpE"/>
</dbReference>
<dbReference type="InterPro" id="IPR013805">
    <property type="entry name" value="GrpE_CC"/>
</dbReference>
<dbReference type="STRING" id="52770.BSZ40_07395"/>
<dbReference type="OrthoDB" id="5191115at2"/>
<evidence type="ECO:0000256" key="8">
    <source>
        <dbReference type="ARBA" id="ARBA00072274"/>
    </source>
</evidence>
<dbReference type="GO" id="GO:0006457">
    <property type="term" value="P:protein folding"/>
    <property type="evidence" value="ECO:0007669"/>
    <property type="project" value="InterPro"/>
</dbReference>
<dbReference type="PROSITE" id="PS01071">
    <property type="entry name" value="GRPE"/>
    <property type="match status" value="1"/>
</dbReference>
<name>A0A1Q5PUV8_9ACTO</name>
<comment type="subunit">
    <text evidence="3 10">Homodimer.</text>
</comment>
<dbReference type="SUPFAM" id="SSF51064">
    <property type="entry name" value="Head domain of nucleotide exchange factor GrpE"/>
    <property type="match status" value="1"/>
</dbReference>
<evidence type="ECO:0000313" key="14">
    <source>
        <dbReference type="EMBL" id="OKL51383.1"/>
    </source>
</evidence>
<evidence type="ECO:0000256" key="5">
    <source>
        <dbReference type="ARBA" id="ARBA00023016"/>
    </source>
</evidence>
<dbReference type="AlphaFoldDB" id="A0A1Q5PUV8"/>
<evidence type="ECO:0000256" key="10">
    <source>
        <dbReference type="HAMAP-Rule" id="MF_01151"/>
    </source>
</evidence>
<keyword evidence="4 10" id="KW-0963">Cytoplasm</keyword>
<dbReference type="InterPro" id="IPR009012">
    <property type="entry name" value="GrpE_head"/>
</dbReference>